<dbReference type="EMBL" id="BAAAYK010000038">
    <property type="protein sequence ID" value="GAA3366091.1"/>
    <property type="molecule type" value="Genomic_DNA"/>
</dbReference>
<reference evidence="2" key="1">
    <citation type="journal article" date="2019" name="Int. J. Syst. Evol. Microbiol.">
        <title>The Global Catalogue of Microorganisms (GCM) 10K type strain sequencing project: providing services to taxonomists for standard genome sequencing and annotation.</title>
        <authorList>
            <consortium name="The Broad Institute Genomics Platform"/>
            <consortium name="The Broad Institute Genome Sequencing Center for Infectious Disease"/>
            <person name="Wu L."/>
            <person name="Ma J."/>
        </authorList>
    </citation>
    <scope>NUCLEOTIDE SEQUENCE [LARGE SCALE GENOMIC DNA]</scope>
    <source>
        <strain evidence="2">JCM 9687</strain>
    </source>
</reference>
<proteinExistence type="predicted"/>
<comment type="caution">
    <text evidence="1">The sequence shown here is derived from an EMBL/GenBank/DDBJ whole genome shotgun (WGS) entry which is preliminary data.</text>
</comment>
<protein>
    <submittedName>
        <fullName evidence="1">Uncharacterized protein</fullName>
    </submittedName>
</protein>
<evidence type="ECO:0000313" key="2">
    <source>
        <dbReference type="Proteomes" id="UP001500483"/>
    </source>
</evidence>
<organism evidence="1 2">
    <name type="scientific">Saccharopolyspora gregorii</name>
    <dbReference type="NCBI Taxonomy" id="33914"/>
    <lineage>
        <taxon>Bacteria</taxon>
        <taxon>Bacillati</taxon>
        <taxon>Actinomycetota</taxon>
        <taxon>Actinomycetes</taxon>
        <taxon>Pseudonocardiales</taxon>
        <taxon>Pseudonocardiaceae</taxon>
        <taxon>Saccharopolyspora</taxon>
    </lineage>
</organism>
<dbReference type="Proteomes" id="UP001500483">
    <property type="component" value="Unassembled WGS sequence"/>
</dbReference>
<accession>A0ABP6S2D2</accession>
<keyword evidence="2" id="KW-1185">Reference proteome</keyword>
<gene>
    <name evidence="1" type="ORF">GCM10020366_68570</name>
</gene>
<name>A0ABP6S2D2_9PSEU</name>
<sequence length="81" mass="7929">MGCRGGEYGGTADGAAGLASGGILAGASGKALVGLGSGQHDLRPNATGGRRRTAAAWTSLPVIGGPAAATHRFVQVDRTIR</sequence>
<evidence type="ECO:0000313" key="1">
    <source>
        <dbReference type="EMBL" id="GAA3366091.1"/>
    </source>
</evidence>